<reference evidence="1 2" key="1">
    <citation type="journal article" date="2021" name="BMC Genomics">
        <title>Datura genome reveals duplications of psychoactive alkaloid biosynthetic genes and high mutation rate following tissue culture.</title>
        <authorList>
            <person name="Rajewski A."/>
            <person name="Carter-House D."/>
            <person name="Stajich J."/>
            <person name="Litt A."/>
        </authorList>
    </citation>
    <scope>NUCLEOTIDE SEQUENCE [LARGE SCALE GENOMIC DNA]</scope>
    <source>
        <strain evidence="1">AR-01</strain>
    </source>
</reference>
<evidence type="ECO:0000313" key="1">
    <source>
        <dbReference type="EMBL" id="MCD7472228.1"/>
    </source>
</evidence>
<proteinExistence type="predicted"/>
<keyword evidence="2" id="KW-1185">Reference proteome</keyword>
<protein>
    <submittedName>
        <fullName evidence="1">Uncharacterized protein</fullName>
    </submittedName>
</protein>
<gene>
    <name evidence="1" type="ORF">HAX54_013249</name>
</gene>
<accession>A0ABS8TML6</accession>
<name>A0ABS8TML6_DATST</name>
<evidence type="ECO:0000313" key="2">
    <source>
        <dbReference type="Proteomes" id="UP000823775"/>
    </source>
</evidence>
<dbReference type="Proteomes" id="UP000823775">
    <property type="component" value="Unassembled WGS sequence"/>
</dbReference>
<dbReference type="EMBL" id="JACEIK010001793">
    <property type="protein sequence ID" value="MCD7472228.1"/>
    <property type="molecule type" value="Genomic_DNA"/>
</dbReference>
<organism evidence="1 2">
    <name type="scientific">Datura stramonium</name>
    <name type="common">Jimsonweed</name>
    <name type="synonym">Common thornapple</name>
    <dbReference type="NCBI Taxonomy" id="4076"/>
    <lineage>
        <taxon>Eukaryota</taxon>
        <taxon>Viridiplantae</taxon>
        <taxon>Streptophyta</taxon>
        <taxon>Embryophyta</taxon>
        <taxon>Tracheophyta</taxon>
        <taxon>Spermatophyta</taxon>
        <taxon>Magnoliopsida</taxon>
        <taxon>eudicotyledons</taxon>
        <taxon>Gunneridae</taxon>
        <taxon>Pentapetalae</taxon>
        <taxon>asterids</taxon>
        <taxon>lamiids</taxon>
        <taxon>Solanales</taxon>
        <taxon>Solanaceae</taxon>
        <taxon>Solanoideae</taxon>
        <taxon>Datureae</taxon>
        <taxon>Datura</taxon>
    </lineage>
</organism>
<comment type="caution">
    <text evidence="1">The sequence shown here is derived from an EMBL/GenBank/DDBJ whole genome shotgun (WGS) entry which is preliminary data.</text>
</comment>
<sequence>MALSPSSSLREEFNQDLRHEATFHDLRLMEMLDTNHKDNLTLLVIKYMMRVMNPEWGAHGLAYGCLLTKVYEAHQLSNARVVSLEGENAHLRADINLSNE</sequence>